<dbReference type="EMBL" id="LLXL01000746">
    <property type="protein sequence ID" value="PKK69275.1"/>
    <property type="molecule type" value="Genomic_DNA"/>
</dbReference>
<name>A0A2N1N5U5_9GLOM</name>
<proteinExistence type="predicted"/>
<dbReference type="AlphaFoldDB" id="A0A2N1N5U5"/>
<reference evidence="1 2" key="2">
    <citation type="submission" date="2017-10" db="EMBL/GenBank/DDBJ databases">
        <title>Extensive intraspecific genome diversity in a model arbuscular mycorrhizal fungus.</title>
        <authorList>
            <person name="Chen E.C.H."/>
            <person name="Morin E."/>
            <person name="Baudet D."/>
            <person name="Noel J."/>
            <person name="Ndikumana S."/>
            <person name="Charron P."/>
            <person name="St-Onge C."/>
            <person name="Giorgi J."/>
            <person name="Grigoriev I.V."/>
            <person name="Roux C."/>
            <person name="Martin F.M."/>
            <person name="Corradi N."/>
        </authorList>
    </citation>
    <scope>NUCLEOTIDE SEQUENCE [LARGE SCALE GENOMIC DNA]</scope>
    <source>
        <strain evidence="1 2">C2</strain>
    </source>
</reference>
<comment type="caution">
    <text evidence="1">The sequence shown here is derived from an EMBL/GenBank/DDBJ whole genome shotgun (WGS) entry which is preliminary data.</text>
</comment>
<evidence type="ECO:0000313" key="1">
    <source>
        <dbReference type="EMBL" id="PKK69275.1"/>
    </source>
</evidence>
<reference evidence="1 2" key="1">
    <citation type="submission" date="2016-04" db="EMBL/GenBank/DDBJ databases">
        <title>Genome analyses suggest a sexual origin of heterokaryosis in a supposedly ancient asexual fungus.</title>
        <authorList>
            <person name="Ropars J."/>
            <person name="Sedzielewska K."/>
            <person name="Noel J."/>
            <person name="Charron P."/>
            <person name="Farinelli L."/>
            <person name="Marton T."/>
            <person name="Kruger M."/>
            <person name="Pelin A."/>
            <person name="Brachmann A."/>
            <person name="Corradi N."/>
        </authorList>
    </citation>
    <scope>NUCLEOTIDE SEQUENCE [LARGE SCALE GENOMIC DNA]</scope>
    <source>
        <strain evidence="1 2">C2</strain>
    </source>
</reference>
<accession>A0A2N1N5U5</accession>
<evidence type="ECO:0000313" key="2">
    <source>
        <dbReference type="Proteomes" id="UP000233469"/>
    </source>
</evidence>
<dbReference type="VEuPathDB" id="FungiDB:FUN_014702"/>
<protein>
    <submittedName>
        <fullName evidence="1">Uncharacterized protein</fullName>
    </submittedName>
</protein>
<gene>
    <name evidence="1" type="ORF">RhiirC2_781223</name>
</gene>
<dbReference type="VEuPathDB" id="FungiDB:RhiirA1_486327"/>
<dbReference type="Proteomes" id="UP000233469">
    <property type="component" value="Unassembled WGS sequence"/>
</dbReference>
<organism evidence="1 2">
    <name type="scientific">Rhizophagus irregularis</name>
    <dbReference type="NCBI Taxonomy" id="588596"/>
    <lineage>
        <taxon>Eukaryota</taxon>
        <taxon>Fungi</taxon>
        <taxon>Fungi incertae sedis</taxon>
        <taxon>Mucoromycota</taxon>
        <taxon>Glomeromycotina</taxon>
        <taxon>Glomeromycetes</taxon>
        <taxon>Glomerales</taxon>
        <taxon>Glomeraceae</taxon>
        <taxon>Rhizophagus</taxon>
    </lineage>
</organism>
<sequence>MNTQVYSNIFDSKHYYESVFECQSAGIVKKYEAGKKYITTMLLNIKYTWYLTKSIHDAHYKQMYQSVYYCTHQVPFSEISALDDDSFEPFFNKKVDNSIETLIEADENQELNLKSLISMVNSSNILEI</sequence>